<comment type="caution">
    <text evidence="2">The sequence shown here is derived from an EMBL/GenBank/DDBJ whole genome shotgun (WGS) entry which is preliminary data.</text>
</comment>
<evidence type="ECO:0000313" key="3">
    <source>
        <dbReference type="Proteomes" id="UP000265618"/>
    </source>
</evidence>
<feature type="compositionally biased region" description="Low complexity" evidence="1">
    <location>
        <begin position="14"/>
        <end position="29"/>
    </location>
</feature>
<keyword evidence="3" id="KW-1185">Reference proteome</keyword>
<gene>
    <name evidence="2" type="ORF">KIPB_010299</name>
</gene>
<protein>
    <submittedName>
        <fullName evidence="2">Uncharacterized protein</fullName>
    </submittedName>
</protein>
<dbReference type="Proteomes" id="UP000265618">
    <property type="component" value="Unassembled WGS sequence"/>
</dbReference>
<organism evidence="2 3">
    <name type="scientific">Kipferlia bialata</name>
    <dbReference type="NCBI Taxonomy" id="797122"/>
    <lineage>
        <taxon>Eukaryota</taxon>
        <taxon>Metamonada</taxon>
        <taxon>Carpediemonas-like organisms</taxon>
        <taxon>Kipferlia</taxon>
    </lineage>
</organism>
<evidence type="ECO:0000256" key="1">
    <source>
        <dbReference type="SAM" id="MobiDB-lite"/>
    </source>
</evidence>
<feature type="region of interest" description="Disordered" evidence="1">
    <location>
        <begin position="1"/>
        <end position="31"/>
    </location>
</feature>
<proteinExistence type="predicted"/>
<accession>A0A391NPP5</accession>
<dbReference type="EMBL" id="BDIP01003788">
    <property type="protein sequence ID" value="GCA63497.1"/>
    <property type="molecule type" value="Genomic_DNA"/>
</dbReference>
<sequence>MSDSESTDFEGNEEFMGGDSSDESSGFEMSDSDMEDLDLEAGFRNDGCNATRVFHFFGLTPLSFVAKVEKQYIKVERQKPILPEPELMALYWAIPQRAEAIAQACEKLVVQTISRKVQLLLLLRSSEAYLEQSRSLSAFLPVPMWKKACAHIEV</sequence>
<reference evidence="2 3" key="1">
    <citation type="journal article" date="2018" name="PLoS ONE">
        <title>The draft genome of Kipferlia bialata reveals reductive genome evolution in fornicate parasites.</title>
        <authorList>
            <person name="Tanifuji G."/>
            <person name="Takabayashi S."/>
            <person name="Kume K."/>
            <person name="Takagi M."/>
            <person name="Nakayama T."/>
            <person name="Kamikawa R."/>
            <person name="Inagaki Y."/>
            <person name="Hashimoto T."/>
        </authorList>
    </citation>
    <scope>NUCLEOTIDE SEQUENCE [LARGE SCALE GENOMIC DNA]</scope>
    <source>
        <strain evidence="2">NY0173</strain>
    </source>
</reference>
<evidence type="ECO:0000313" key="2">
    <source>
        <dbReference type="EMBL" id="GCA63497.1"/>
    </source>
</evidence>
<feature type="compositionally biased region" description="Acidic residues" evidence="1">
    <location>
        <begin position="1"/>
        <end position="13"/>
    </location>
</feature>
<name>A0A391NPP5_9EUKA</name>
<dbReference type="AlphaFoldDB" id="A0A391NPP5"/>